<comment type="caution">
    <text evidence="2">The sequence shown here is derived from an EMBL/GenBank/DDBJ whole genome shotgun (WGS) entry which is preliminary data.</text>
</comment>
<dbReference type="Proteomes" id="UP000664859">
    <property type="component" value="Unassembled WGS sequence"/>
</dbReference>
<protein>
    <submittedName>
        <fullName evidence="2">Uncharacterized protein</fullName>
    </submittedName>
</protein>
<dbReference type="AlphaFoldDB" id="A0A836CH68"/>
<sequence length="92" mass="9590">MRGAACVAAGVCLVASSATAFLFAPVRSVTGTTALAAENKASAEKAVKDKSFNKLLEKLTDPAIRSITSDDKTETYAASLDEKEPKPADNEI</sequence>
<proteinExistence type="predicted"/>
<evidence type="ECO:0000313" key="3">
    <source>
        <dbReference type="Proteomes" id="UP000664859"/>
    </source>
</evidence>
<organism evidence="2 3">
    <name type="scientific">Tribonema minus</name>
    <dbReference type="NCBI Taxonomy" id="303371"/>
    <lineage>
        <taxon>Eukaryota</taxon>
        <taxon>Sar</taxon>
        <taxon>Stramenopiles</taxon>
        <taxon>Ochrophyta</taxon>
        <taxon>PX clade</taxon>
        <taxon>Xanthophyceae</taxon>
        <taxon>Tribonematales</taxon>
        <taxon>Tribonemataceae</taxon>
        <taxon>Tribonema</taxon>
    </lineage>
</organism>
<name>A0A836CH68_9STRA</name>
<accession>A0A836CH68</accession>
<keyword evidence="1" id="KW-0732">Signal</keyword>
<feature type="chain" id="PRO_5032978964" evidence="1">
    <location>
        <begin position="21"/>
        <end position="92"/>
    </location>
</feature>
<reference evidence="2" key="1">
    <citation type="submission" date="2021-02" db="EMBL/GenBank/DDBJ databases">
        <title>First Annotated Genome of the Yellow-green Alga Tribonema minus.</title>
        <authorList>
            <person name="Mahan K.M."/>
        </authorList>
    </citation>
    <scope>NUCLEOTIDE SEQUENCE</scope>
    <source>
        <strain evidence="2">UTEX B ZZ1240</strain>
    </source>
</reference>
<feature type="signal peptide" evidence="1">
    <location>
        <begin position="1"/>
        <end position="20"/>
    </location>
</feature>
<dbReference type="EMBL" id="JAFCMP010000134">
    <property type="protein sequence ID" value="KAG5185394.1"/>
    <property type="molecule type" value="Genomic_DNA"/>
</dbReference>
<keyword evidence="3" id="KW-1185">Reference proteome</keyword>
<evidence type="ECO:0000313" key="2">
    <source>
        <dbReference type="EMBL" id="KAG5185394.1"/>
    </source>
</evidence>
<gene>
    <name evidence="2" type="ORF">JKP88DRAFT_354214</name>
</gene>
<evidence type="ECO:0000256" key="1">
    <source>
        <dbReference type="SAM" id="SignalP"/>
    </source>
</evidence>